<dbReference type="GO" id="GO:0010389">
    <property type="term" value="P:regulation of G2/M transition of mitotic cell cycle"/>
    <property type="evidence" value="ECO:0007669"/>
    <property type="project" value="TreeGrafter"/>
</dbReference>
<feature type="region of interest" description="Disordered" evidence="6">
    <location>
        <begin position="603"/>
        <end position="637"/>
    </location>
</feature>
<dbReference type="EMBL" id="CVQH01005002">
    <property type="protein sequence ID" value="CRK13741.1"/>
    <property type="molecule type" value="Genomic_DNA"/>
</dbReference>
<dbReference type="GO" id="GO:0010468">
    <property type="term" value="P:regulation of gene expression"/>
    <property type="evidence" value="ECO:0007669"/>
    <property type="project" value="TreeGrafter"/>
</dbReference>
<feature type="compositionally biased region" description="Acidic residues" evidence="6">
    <location>
        <begin position="628"/>
        <end position="637"/>
    </location>
</feature>
<feature type="region of interest" description="Disordered" evidence="6">
    <location>
        <begin position="548"/>
        <end position="585"/>
    </location>
</feature>
<dbReference type="AlphaFoldDB" id="A0A0G4KVK3"/>
<dbReference type="Proteomes" id="UP000044602">
    <property type="component" value="Unassembled WGS sequence"/>
</dbReference>
<dbReference type="EC" id="2.7.11.22" evidence="1"/>
<dbReference type="GO" id="GO:0007165">
    <property type="term" value="P:signal transduction"/>
    <property type="evidence" value="ECO:0007669"/>
    <property type="project" value="TreeGrafter"/>
</dbReference>
<dbReference type="GO" id="GO:0005524">
    <property type="term" value="F:ATP binding"/>
    <property type="evidence" value="ECO:0007669"/>
    <property type="project" value="UniProtKB-KW"/>
</dbReference>
<feature type="non-terminal residue" evidence="8">
    <location>
        <position position="1"/>
    </location>
</feature>
<evidence type="ECO:0000313" key="9">
    <source>
        <dbReference type="Proteomes" id="UP000044602"/>
    </source>
</evidence>
<keyword evidence="3" id="KW-0067">ATP-binding</keyword>
<dbReference type="InterPro" id="IPR050108">
    <property type="entry name" value="CDK"/>
</dbReference>
<dbReference type="Gene3D" id="1.10.510.10">
    <property type="entry name" value="Transferase(Phosphotransferase) domain 1"/>
    <property type="match status" value="1"/>
</dbReference>
<evidence type="ECO:0000256" key="6">
    <source>
        <dbReference type="SAM" id="MobiDB-lite"/>
    </source>
</evidence>
<evidence type="ECO:0000256" key="4">
    <source>
        <dbReference type="ARBA" id="ARBA00047811"/>
    </source>
</evidence>
<dbReference type="GO" id="GO:0004693">
    <property type="term" value="F:cyclin-dependent protein serine/threonine kinase activity"/>
    <property type="evidence" value="ECO:0007669"/>
    <property type="project" value="UniProtKB-EC"/>
</dbReference>
<dbReference type="InterPro" id="IPR000719">
    <property type="entry name" value="Prot_kinase_dom"/>
</dbReference>
<comment type="catalytic activity">
    <reaction evidence="5">
        <text>L-seryl-[protein] + ATP = O-phospho-L-seryl-[protein] + ADP + H(+)</text>
        <dbReference type="Rhea" id="RHEA:17989"/>
        <dbReference type="Rhea" id="RHEA-COMP:9863"/>
        <dbReference type="Rhea" id="RHEA-COMP:11604"/>
        <dbReference type="ChEBI" id="CHEBI:15378"/>
        <dbReference type="ChEBI" id="CHEBI:29999"/>
        <dbReference type="ChEBI" id="CHEBI:30616"/>
        <dbReference type="ChEBI" id="CHEBI:83421"/>
        <dbReference type="ChEBI" id="CHEBI:456216"/>
        <dbReference type="EC" id="2.7.11.22"/>
    </reaction>
</comment>
<dbReference type="SMART" id="SM00220">
    <property type="entry name" value="S_TKc"/>
    <property type="match status" value="1"/>
</dbReference>
<dbReference type="SUPFAM" id="SSF56112">
    <property type="entry name" value="Protein kinase-like (PK-like)"/>
    <property type="match status" value="1"/>
</dbReference>
<keyword evidence="2" id="KW-0547">Nucleotide-binding</keyword>
<proteinExistence type="predicted"/>
<name>A0A0G4KVK3_VERLO</name>
<dbReference type="GO" id="GO:0030332">
    <property type="term" value="F:cyclin binding"/>
    <property type="evidence" value="ECO:0007669"/>
    <property type="project" value="TreeGrafter"/>
</dbReference>
<feature type="domain" description="Protein kinase" evidence="7">
    <location>
        <begin position="108"/>
        <end position="393"/>
    </location>
</feature>
<dbReference type="GO" id="GO:0005634">
    <property type="term" value="C:nucleus"/>
    <property type="evidence" value="ECO:0007669"/>
    <property type="project" value="TreeGrafter"/>
</dbReference>
<accession>A0A0G4KVK3</accession>
<dbReference type="Pfam" id="PF00069">
    <property type="entry name" value="Pkinase"/>
    <property type="match status" value="1"/>
</dbReference>
<keyword evidence="9" id="KW-1185">Reference proteome</keyword>
<dbReference type="PANTHER" id="PTHR24056">
    <property type="entry name" value="CELL DIVISION PROTEIN KINASE"/>
    <property type="match status" value="1"/>
</dbReference>
<evidence type="ECO:0000313" key="8">
    <source>
        <dbReference type="EMBL" id="CRK13741.1"/>
    </source>
</evidence>
<evidence type="ECO:0000256" key="1">
    <source>
        <dbReference type="ARBA" id="ARBA00012425"/>
    </source>
</evidence>
<reference evidence="8 9" key="1">
    <citation type="submission" date="2015-05" db="EMBL/GenBank/DDBJ databases">
        <authorList>
            <person name="Wang D.B."/>
            <person name="Wang M."/>
        </authorList>
    </citation>
    <scope>NUCLEOTIDE SEQUENCE [LARGE SCALE GENOMIC DNA]</scope>
    <source>
        <strain evidence="8">VL1</strain>
    </source>
</reference>
<evidence type="ECO:0000256" key="2">
    <source>
        <dbReference type="ARBA" id="ARBA00022741"/>
    </source>
</evidence>
<dbReference type="PROSITE" id="PS50011">
    <property type="entry name" value="PROTEIN_KINASE_DOM"/>
    <property type="match status" value="1"/>
</dbReference>
<sequence length="672" mass="75320">RNKLFASMAADEPDWRPAVSASDRFENIQNIKNALEGANHEVAATAQSEAFALENQAFRDSASRVSLEAQKQYEDACRLVRDVAPPLAESADSGEDHPSEVGIAIGPYENCMPVAEGVTSEVFRCKDRALKVIVETRNIEPHNPQREAKILALLKRPCIPLLETFRDHEQRFVLAFPYMPLTLADVLEQEPLPVNRLRSIFTDVFTALRDIHAQGIIHRDIKPAAILLQNPGGPALLSDFGTAWHPNMSIISEPADNKILDIGTGPYRAPECLFGDKSYGTGVDIWATGAMLAEACRYPPIPLFESRPTHEDGNQLGLILSIFKTLGTPTKETWPEATTYKTPPFEMYRTIEGKAWKDILPDIDPGIRDLVANIVRFDSRRMTAEENNNHESLVEMYPSAILNAFMARGKPKGHGMKIKPQSTDRLLAITNALPDETAETAAQAILRERALDTSVPYNERVQMLREEGMSNRQIQAMINPHAIADLNDKNPGGRTLHHCPKKKHGMDQARCIKDGCIIECPKCGAYISAGFGSRCRGCETRQFTKQREEQDAARAEKQKQKAEEEETEKCAGLTGRKKDKPRWSDHKREFQAHARMARVVAGRVSKKRKGKEPHPDAAWRALLADTSGTDDDGNDDMDNEMEEMGRMDPERRRLCEIVIASWLIEHHRDLLF</sequence>
<evidence type="ECO:0000256" key="3">
    <source>
        <dbReference type="ARBA" id="ARBA00022840"/>
    </source>
</evidence>
<evidence type="ECO:0000256" key="5">
    <source>
        <dbReference type="ARBA" id="ARBA00048367"/>
    </source>
</evidence>
<dbReference type="GO" id="GO:0005737">
    <property type="term" value="C:cytoplasm"/>
    <property type="evidence" value="ECO:0007669"/>
    <property type="project" value="TreeGrafter"/>
</dbReference>
<gene>
    <name evidence="8" type="ORF">BN1708_010920</name>
</gene>
<dbReference type="PANTHER" id="PTHR24056:SF576">
    <property type="entry name" value="SERINE_THREONINE-PROTEIN KINASE CSK1"/>
    <property type="match status" value="1"/>
</dbReference>
<dbReference type="InterPro" id="IPR011009">
    <property type="entry name" value="Kinase-like_dom_sf"/>
</dbReference>
<protein>
    <recommendedName>
        <fullName evidence="1">cyclin-dependent kinase</fullName>
        <ecNumber evidence="1">2.7.11.22</ecNumber>
    </recommendedName>
</protein>
<organism evidence="8 9">
    <name type="scientific">Verticillium longisporum</name>
    <name type="common">Verticillium dahliae var. longisporum</name>
    <dbReference type="NCBI Taxonomy" id="100787"/>
    <lineage>
        <taxon>Eukaryota</taxon>
        <taxon>Fungi</taxon>
        <taxon>Dikarya</taxon>
        <taxon>Ascomycota</taxon>
        <taxon>Pezizomycotina</taxon>
        <taxon>Sordariomycetes</taxon>
        <taxon>Hypocreomycetidae</taxon>
        <taxon>Glomerellales</taxon>
        <taxon>Plectosphaerellaceae</taxon>
        <taxon>Verticillium</taxon>
    </lineage>
</organism>
<dbReference type="STRING" id="100787.A0A0G4KVK3"/>
<comment type="catalytic activity">
    <reaction evidence="4">
        <text>L-threonyl-[protein] + ATP = O-phospho-L-threonyl-[protein] + ADP + H(+)</text>
        <dbReference type="Rhea" id="RHEA:46608"/>
        <dbReference type="Rhea" id="RHEA-COMP:11060"/>
        <dbReference type="Rhea" id="RHEA-COMP:11605"/>
        <dbReference type="ChEBI" id="CHEBI:15378"/>
        <dbReference type="ChEBI" id="CHEBI:30013"/>
        <dbReference type="ChEBI" id="CHEBI:30616"/>
        <dbReference type="ChEBI" id="CHEBI:61977"/>
        <dbReference type="ChEBI" id="CHEBI:456216"/>
        <dbReference type="EC" id="2.7.11.22"/>
    </reaction>
</comment>
<dbReference type="GO" id="GO:0000307">
    <property type="term" value="C:cyclin-dependent protein kinase holoenzyme complex"/>
    <property type="evidence" value="ECO:0007669"/>
    <property type="project" value="TreeGrafter"/>
</dbReference>
<dbReference type="GO" id="GO:0000082">
    <property type="term" value="P:G1/S transition of mitotic cell cycle"/>
    <property type="evidence" value="ECO:0007669"/>
    <property type="project" value="TreeGrafter"/>
</dbReference>
<evidence type="ECO:0000259" key="7">
    <source>
        <dbReference type="PROSITE" id="PS50011"/>
    </source>
</evidence>
<dbReference type="Gene3D" id="3.30.200.20">
    <property type="entry name" value="Phosphorylase Kinase, domain 1"/>
    <property type="match status" value="1"/>
</dbReference>
<feature type="compositionally biased region" description="Basic and acidic residues" evidence="6">
    <location>
        <begin position="548"/>
        <end position="562"/>
    </location>
</feature>